<evidence type="ECO:0000256" key="1">
    <source>
        <dbReference type="ARBA" id="ARBA00001933"/>
    </source>
</evidence>
<dbReference type="PIRSF" id="PIRSF000390">
    <property type="entry name" value="PLP_StrS"/>
    <property type="match status" value="1"/>
</dbReference>
<comment type="caution">
    <text evidence="5">The sequence shown here is derived from an EMBL/GenBank/DDBJ whole genome shotgun (WGS) entry which is preliminary data.</text>
</comment>
<evidence type="ECO:0000256" key="2">
    <source>
        <dbReference type="ARBA" id="ARBA00022898"/>
    </source>
</evidence>
<evidence type="ECO:0000313" key="6">
    <source>
        <dbReference type="Proteomes" id="UP000283329"/>
    </source>
</evidence>
<organism evidence="5 6">
    <name type="scientific">Bacteroides ovatus</name>
    <dbReference type="NCBI Taxonomy" id="28116"/>
    <lineage>
        <taxon>Bacteria</taxon>
        <taxon>Pseudomonadati</taxon>
        <taxon>Bacteroidota</taxon>
        <taxon>Bacteroidia</taxon>
        <taxon>Bacteroidales</taxon>
        <taxon>Bacteroidaceae</taxon>
        <taxon>Bacteroides</taxon>
    </lineage>
</organism>
<dbReference type="GO" id="GO:0000271">
    <property type="term" value="P:polysaccharide biosynthetic process"/>
    <property type="evidence" value="ECO:0007669"/>
    <property type="project" value="TreeGrafter"/>
</dbReference>
<proteinExistence type="inferred from homology"/>
<dbReference type="InterPro" id="IPR000653">
    <property type="entry name" value="DegT/StrS_aminotransferase"/>
</dbReference>
<sequence>MSKKEDLKQQILELTRIYYAEVHGQKKDFVAGKTFINYGGRYFDDNELVNLIDSSLDFWLTAGPWAHKFETRFAQWLGVKYCSLTNSGSSANLLAFMALTSPQLGERRIKQRDEVITVACGFPTTVTPIIQYGAIPVFVDVTVPEYNIDVTKLEQAHSDKTKAVMIAHSLGNPFDLSAVKAFCDRHNLWLIEDNCDALGSEYIIDGETRKTGTIGHIGTSSFYPPHHMTMGEGGAVYTNDPLLHRLINSFRDWGRDCWCVGGIDNTCKYRFNKQFGELPVGYDHKYVYSHFGYNLKLTDMQAAVGCAQLEKLDSIVEARRRNFKTLLKGLQGIEGLILPEPQKNSNPSWFGFLISVKEDAGFTRNELSEYLESRRIQTRNLFGGNLLKHPAFDEMRRNGKGYRVVGELKSTDFILNNTFWIGVYPGMTEEMLSYMISVIKEFVSCYKV</sequence>
<dbReference type="Pfam" id="PF01041">
    <property type="entry name" value="DegT_DnrJ_EryC1"/>
    <property type="match status" value="1"/>
</dbReference>
<protein>
    <submittedName>
        <fullName evidence="5">Lipopolysaccharide biosynthesis protein RfbH</fullName>
    </submittedName>
</protein>
<dbReference type="RefSeq" id="WP_115485107.1">
    <property type="nucleotide sequence ID" value="NZ_CAKJZM010000002.1"/>
</dbReference>
<dbReference type="AlphaFoldDB" id="A0A414WQV6"/>
<dbReference type="Proteomes" id="UP000283329">
    <property type="component" value="Unassembled WGS sequence"/>
</dbReference>
<reference evidence="5 6" key="1">
    <citation type="submission" date="2018-08" db="EMBL/GenBank/DDBJ databases">
        <title>A genome reference for cultivated species of the human gut microbiota.</title>
        <authorList>
            <person name="Zou Y."/>
            <person name="Xue W."/>
            <person name="Luo G."/>
        </authorList>
    </citation>
    <scope>NUCLEOTIDE SEQUENCE [LARGE SCALE GENOMIC DNA]</scope>
    <source>
        <strain evidence="5 6">AM17-48</strain>
    </source>
</reference>
<dbReference type="InterPro" id="IPR015422">
    <property type="entry name" value="PyrdxlP-dep_Trfase_small"/>
</dbReference>
<evidence type="ECO:0000256" key="4">
    <source>
        <dbReference type="RuleBase" id="RU004508"/>
    </source>
</evidence>
<dbReference type="FunFam" id="3.40.640.10:FF:000079">
    <property type="entry name" value="LPS biosynthesis protein"/>
    <property type="match status" value="1"/>
</dbReference>
<keyword evidence="2 4" id="KW-0663">Pyridoxal phosphate</keyword>
<evidence type="ECO:0000313" key="5">
    <source>
        <dbReference type="EMBL" id="RHH39456.1"/>
    </source>
</evidence>
<dbReference type="CDD" id="cd00616">
    <property type="entry name" value="AHBA_syn"/>
    <property type="match status" value="1"/>
</dbReference>
<dbReference type="Gene3D" id="3.40.640.10">
    <property type="entry name" value="Type I PLP-dependent aspartate aminotransferase-like (Major domain)"/>
    <property type="match status" value="1"/>
</dbReference>
<comment type="similarity">
    <text evidence="3 4">Belongs to the DegT/DnrJ/EryC1 family.</text>
</comment>
<dbReference type="PANTHER" id="PTHR30244:SF34">
    <property type="entry name" value="DTDP-4-AMINO-4,6-DIDEOXYGALACTOSE TRANSAMINASE"/>
    <property type="match status" value="1"/>
</dbReference>
<comment type="cofactor">
    <cofactor evidence="1">
        <name>pyridoxal 5'-phosphate</name>
        <dbReference type="ChEBI" id="CHEBI:597326"/>
    </cofactor>
</comment>
<dbReference type="GO" id="GO:0008483">
    <property type="term" value="F:transaminase activity"/>
    <property type="evidence" value="ECO:0007669"/>
    <property type="project" value="TreeGrafter"/>
</dbReference>
<gene>
    <name evidence="5" type="ORF">DW206_24395</name>
</gene>
<dbReference type="SUPFAM" id="SSF53383">
    <property type="entry name" value="PLP-dependent transferases"/>
    <property type="match status" value="1"/>
</dbReference>
<dbReference type="InterPro" id="IPR015424">
    <property type="entry name" value="PyrdxlP-dep_Trfase"/>
</dbReference>
<dbReference type="GO" id="GO:0030170">
    <property type="term" value="F:pyridoxal phosphate binding"/>
    <property type="evidence" value="ECO:0007669"/>
    <property type="project" value="TreeGrafter"/>
</dbReference>
<dbReference type="PANTHER" id="PTHR30244">
    <property type="entry name" value="TRANSAMINASE"/>
    <property type="match status" value="1"/>
</dbReference>
<evidence type="ECO:0000256" key="3">
    <source>
        <dbReference type="ARBA" id="ARBA00037999"/>
    </source>
</evidence>
<name>A0A414WQV6_BACOV</name>
<dbReference type="Gene3D" id="3.90.1150.10">
    <property type="entry name" value="Aspartate Aminotransferase, domain 1"/>
    <property type="match status" value="1"/>
</dbReference>
<dbReference type="EMBL" id="QRJR01000041">
    <property type="protein sequence ID" value="RHH39456.1"/>
    <property type="molecule type" value="Genomic_DNA"/>
</dbReference>
<dbReference type="NCBIfam" id="NF011936">
    <property type="entry name" value="PRK15407.1"/>
    <property type="match status" value="1"/>
</dbReference>
<accession>A0A414WQV6</accession>
<dbReference type="InterPro" id="IPR015421">
    <property type="entry name" value="PyrdxlP-dep_Trfase_major"/>
</dbReference>